<dbReference type="GO" id="GO:0071973">
    <property type="term" value="P:bacterial-type flagellum-dependent cell motility"/>
    <property type="evidence" value="ECO:0007669"/>
    <property type="project" value="InterPro"/>
</dbReference>
<dbReference type="GO" id="GO:0009424">
    <property type="term" value="C:bacterial-type flagellum hook"/>
    <property type="evidence" value="ECO:0007669"/>
    <property type="project" value="InterPro"/>
</dbReference>
<reference evidence="7 8" key="1">
    <citation type="submission" date="2017-07" db="EMBL/GenBank/DDBJ databases">
        <title>Complete genome sequence of Oryzomicrobium terrae TPP412.</title>
        <authorList>
            <person name="Chiu L.-W."/>
            <person name="Lo K.-J."/>
            <person name="Tsai Y.-M."/>
            <person name="Lin S.-S."/>
            <person name="Kuo C.-H."/>
            <person name="Liu C.-T."/>
        </authorList>
    </citation>
    <scope>NUCLEOTIDE SEQUENCE [LARGE SCALE GENOMIC DNA]</scope>
    <source>
        <strain evidence="7 8">TPP412</strain>
    </source>
</reference>
<keyword evidence="4" id="KW-0975">Bacterial flagellum</keyword>
<dbReference type="KEGG" id="otr:OTERR_09000"/>
<evidence type="ECO:0000259" key="5">
    <source>
        <dbReference type="Pfam" id="PF00669"/>
    </source>
</evidence>
<dbReference type="InterPro" id="IPR046358">
    <property type="entry name" value="Flagellin_C"/>
</dbReference>
<dbReference type="PANTHER" id="PTHR42792:SF1">
    <property type="entry name" value="FLAGELLAR HOOK-ASSOCIATED PROTEIN 3"/>
    <property type="match status" value="1"/>
</dbReference>
<proteinExistence type="inferred from homology"/>
<feature type="domain" description="Flagellin N-terminal" evidence="5">
    <location>
        <begin position="15"/>
        <end position="139"/>
    </location>
</feature>
<dbReference type="GO" id="GO:0005198">
    <property type="term" value="F:structural molecule activity"/>
    <property type="evidence" value="ECO:0007669"/>
    <property type="project" value="InterPro"/>
</dbReference>
<dbReference type="InterPro" id="IPR001492">
    <property type="entry name" value="Flagellin"/>
</dbReference>
<dbReference type="Gene3D" id="1.20.1330.10">
    <property type="entry name" value="f41 fragment of flagellin, N-terminal domain"/>
    <property type="match status" value="2"/>
</dbReference>
<protein>
    <submittedName>
        <fullName evidence="7">Flagellin and related hook-associated protein</fullName>
    </submittedName>
</protein>
<dbReference type="RefSeq" id="WP_054620496.1">
    <property type="nucleotide sequence ID" value="NZ_CP022579.1"/>
</dbReference>
<sequence length="458" mass="48408">MRVSTAQIYDTGIFGLQRNQSNLLSTHNQLSTGKRVINPSDDPVASARALVLDQSRSVNSLYLDNQKTANNNLKLVEGTMSSVNDLLQLVRDRAVAAGNPSLTEKERTDMATELESRFQDLVGIANSQDGTGQYLFAGFQGGNKPFIVNSAGGVQYQGDDGQIELQVEASRKIAITDSGNDIFMRIRDGNGNFTVNTGGNALNPPSGLNMGTGVIDKGAVTDPSKWNAAGNSGNFTIKFARDYTANPPTTTYDIVDNVSGNSLFTGAPPAAAGPLPGGAFIPGQTIKLAGGAFDSGGQVTITGQPEDGDSFTVAPSKSNQDMFQTMRDLINLLKSPPVQTAGQKMTHSNLGAAATNYTSEGAGNTEMANKLGAIITNLDQSLDKVNKVRASQGARMNELDSLTTAGQALDVQYQSSISDLVDVDYYDAISKLSKQSVQLEAAQKSFVQITGLGLFKIL</sequence>
<evidence type="ECO:0000256" key="3">
    <source>
        <dbReference type="ARBA" id="ARBA00005709"/>
    </source>
</evidence>
<evidence type="ECO:0000256" key="4">
    <source>
        <dbReference type="ARBA" id="ARBA00023143"/>
    </source>
</evidence>
<comment type="subcellular location">
    <subcellularLocation>
        <location evidence="1">Bacterial flagellum</location>
    </subcellularLocation>
    <subcellularLocation>
        <location evidence="2">Secreted</location>
    </subcellularLocation>
</comment>
<dbReference type="Pfam" id="PF00669">
    <property type="entry name" value="Flagellin_N"/>
    <property type="match status" value="1"/>
</dbReference>
<dbReference type="InterPro" id="IPR013384">
    <property type="entry name" value="Flagell_FlgL"/>
</dbReference>
<keyword evidence="7" id="KW-0969">Cilium</keyword>
<dbReference type="SUPFAM" id="SSF64518">
    <property type="entry name" value="Phase 1 flagellin"/>
    <property type="match status" value="1"/>
</dbReference>
<dbReference type="Proteomes" id="UP000323671">
    <property type="component" value="Chromosome"/>
</dbReference>
<keyword evidence="8" id="KW-1185">Reference proteome</keyword>
<name>A0A5C1E615_9RHOO</name>
<comment type="similarity">
    <text evidence="3">Belongs to the bacterial flagellin family.</text>
</comment>
<dbReference type="InterPro" id="IPR001029">
    <property type="entry name" value="Flagellin_N"/>
</dbReference>
<dbReference type="EMBL" id="CP022579">
    <property type="protein sequence ID" value="QEL64376.1"/>
    <property type="molecule type" value="Genomic_DNA"/>
</dbReference>
<evidence type="ECO:0000256" key="2">
    <source>
        <dbReference type="ARBA" id="ARBA00004613"/>
    </source>
</evidence>
<dbReference type="Pfam" id="PF00700">
    <property type="entry name" value="Flagellin_C"/>
    <property type="match status" value="1"/>
</dbReference>
<dbReference type="PANTHER" id="PTHR42792">
    <property type="entry name" value="FLAGELLIN"/>
    <property type="match status" value="1"/>
</dbReference>
<evidence type="ECO:0000259" key="6">
    <source>
        <dbReference type="Pfam" id="PF00700"/>
    </source>
</evidence>
<gene>
    <name evidence="7" type="primary">flgL</name>
    <name evidence="7" type="ORF">OTERR_09000</name>
</gene>
<dbReference type="AlphaFoldDB" id="A0A5C1E615"/>
<feature type="domain" description="Flagellin C-terminal" evidence="6">
    <location>
        <begin position="376"/>
        <end position="449"/>
    </location>
</feature>
<evidence type="ECO:0000313" key="8">
    <source>
        <dbReference type="Proteomes" id="UP000323671"/>
    </source>
</evidence>
<keyword evidence="7" id="KW-0966">Cell projection</keyword>
<keyword evidence="7" id="KW-0282">Flagellum</keyword>
<organism evidence="7 8">
    <name type="scientific">Oryzomicrobium terrae</name>
    <dbReference type="NCBI Taxonomy" id="1735038"/>
    <lineage>
        <taxon>Bacteria</taxon>
        <taxon>Pseudomonadati</taxon>
        <taxon>Pseudomonadota</taxon>
        <taxon>Betaproteobacteria</taxon>
        <taxon>Rhodocyclales</taxon>
        <taxon>Rhodocyclaceae</taxon>
        <taxon>Oryzomicrobium</taxon>
    </lineage>
</organism>
<accession>A0A5C1E615</accession>
<dbReference type="GO" id="GO:0005576">
    <property type="term" value="C:extracellular region"/>
    <property type="evidence" value="ECO:0007669"/>
    <property type="project" value="UniProtKB-SubCell"/>
</dbReference>
<evidence type="ECO:0000313" key="7">
    <source>
        <dbReference type="EMBL" id="QEL64376.1"/>
    </source>
</evidence>
<dbReference type="NCBIfam" id="TIGR02550">
    <property type="entry name" value="flagell_flgL"/>
    <property type="match status" value="1"/>
</dbReference>
<evidence type="ECO:0000256" key="1">
    <source>
        <dbReference type="ARBA" id="ARBA00004365"/>
    </source>
</evidence>